<reference evidence="2" key="1">
    <citation type="journal article" date="2019" name="Int. J. Syst. Evol. Microbiol.">
        <title>The Global Catalogue of Microorganisms (GCM) 10K type strain sequencing project: providing services to taxonomists for standard genome sequencing and annotation.</title>
        <authorList>
            <consortium name="The Broad Institute Genomics Platform"/>
            <consortium name="The Broad Institute Genome Sequencing Center for Infectious Disease"/>
            <person name="Wu L."/>
            <person name="Ma J."/>
        </authorList>
    </citation>
    <scope>NUCLEOTIDE SEQUENCE [LARGE SCALE GENOMIC DNA]</scope>
    <source>
        <strain evidence="2">CGMCC 4.7317</strain>
    </source>
</reference>
<sequence>MRSLGLDLAADPVNTALCAIDWATGEIQVAVGPVTDEHIVGAVGDSDVLGVDAPLGWPQDFVEAITSHHELGAWRFPEADSPAARRSLRFRATDLALMAEGHRPLSVASDLIGVVALRAARLQHLLAANGREVDRTGTTGHLVETYPAAALSSWGLRSTSYKGAKNRDALAGIAALMVESVGPVLPGAADVLRGRSDHVVDAFVCALVAAAARVGLTQPPHRDQWELARTEGWIHVPTATAGDVARAASRQLAS</sequence>
<gene>
    <name evidence="1" type="ORF">ACFQGU_09170</name>
</gene>
<keyword evidence="2" id="KW-1185">Reference proteome</keyword>
<organism evidence="1 2">
    <name type="scientific">Longivirga aurantiaca</name>
    <dbReference type="NCBI Taxonomy" id="1837743"/>
    <lineage>
        <taxon>Bacteria</taxon>
        <taxon>Bacillati</taxon>
        <taxon>Actinomycetota</taxon>
        <taxon>Actinomycetes</taxon>
        <taxon>Sporichthyales</taxon>
        <taxon>Sporichthyaceae</taxon>
        <taxon>Longivirga</taxon>
    </lineage>
</organism>
<dbReference type="Proteomes" id="UP001596138">
    <property type="component" value="Unassembled WGS sequence"/>
</dbReference>
<dbReference type="InterPro" id="IPR007362">
    <property type="entry name" value="DUF429"/>
</dbReference>
<accession>A0ABW1T0I6</accession>
<comment type="caution">
    <text evidence="1">The sequence shown here is derived from an EMBL/GenBank/DDBJ whole genome shotgun (WGS) entry which is preliminary data.</text>
</comment>
<evidence type="ECO:0000313" key="1">
    <source>
        <dbReference type="EMBL" id="MFC6238049.1"/>
    </source>
</evidence>
<protein>
    <submittedName>
        <fullName evidence="1">DUF429 domain-containing protein</fullName>
    </submittedName>
</protein>
<proteinExistence type="predicted"/>
<dbReference type="RefSeq" id="WP_386765907.1">
    <property type="nucleotide sequence ID" value="NZ_JBHSTI010000008.1"/>
</dbReference>
<evidence type="ECO:0000313" key="2">
    <source>
        <dbReference type="Proteomes" id="UP001596138"/>
    </source>
</evidence>
<dbReference type="Pfam" id="PF04250">
    <property type="entry name" value="DUF429"/>
    <property type="match status" value="1"/>
</dbReference>
<name>A0ABW1T0I6_9ACTN</name>
<dbReference type="EMBL" id="JBHSTI010000008">
    <property type="protein sequence ID" value="MFC6238049.1"/>
    <property type="molecule type" value="Genomic_DNA"/>
</dbReference>